<dbReference type="RefSeq" id="WP_219749783.1">
    <property type="nucleotide sequence ID" value="NZ_JAHXZN010000007.1"/>
</dbReference>
<keyword evidence="4" id="KW-1185">Reference proteome</keyword>
<feature type="signal peptide" evidence="2">
    <location>
        <begin position="1"/>
        <end position="19"/>
    </location>
</feature>
<dbReference type="InterPro" id="IPR029058">
    <property type="entry name" value="AB_hydrolase_fold"/>
</dbReference>
<feature type="region of interest" description="Disordered" evidence="1">
    <location>
        <begin position="20"/>
        <end position="39"/>
    </location>
</feature>
<evidence type="ECO:0000313" key="4">
    <source>
        <dbReference type="Proteomes" id="UP000759103"/>
    </source>
</evidence>
<reference evidence="3 4" key="1">
    <citation type="submission" date="2021-07" db="EMBL/GenBank/DDBJ databases">
        <title>Sphingomonas sp.</title>
        <authorList>
            <person name="Feng G."/>
            <person name="Li J."/>
            <person name="Pan M."/>
        </authorList>
    </citation>
    <scope>NUCLEOTIDE SEQUENCE [LARGE SCALE GENOMIC DNA]</scope>
    <source>
        <strain evidence="3 4">RRHST34</strain>
    </source>
</reference>
<dbReference type="Gene3D" id="3.40.50.1820">
    <property type="entry name" value="alpha/beta hydrolase"/>
    <property type="match status" value="1"/>
</dbReference>
<proteinExistence type="predicted"/>
<evidence type="ECO:0000256" key="1">
    <source>
        <dbReference type="SAM" id="MobiDB-lite"/>
    </source>
</evidence>
<dbReference type="Proteomes" id="UP000759103">
    <property type="component" value="Unassembled WGS sequence"/>
</dbReference>
<gene>
    <name evidence="3" type="ORF">KZ820_16725</name>
</gene>
<dbReference type="InterPro" id="IPR001563">
    <property type="entry name" value="Peptidase_S10"/>
</dbReference>
<accession>A0ABS7BS20</accession>
<dbReference type="SUPFAM" id="SSF53474">
    <property type="entry name" value="alpha/beta-Hydrolases"/>
    <property type="match status" value="1"/>
</dbReference>
<evidence type="ECO:0000256" key="2">
    <source>
        <dbReference type="SAM" id="SignalP"/>
    </source>
</evidence>
<organism evidence="3 4">
    <name type="scientific">Sphingomonas citri</name>
    <dbReference type="NCBI Taxonomy" id="2862499"/>
    <lineage>
        <taxon>Bacteria</taxon>
        <taxon>Pseudomonadati</taxon>
        <taxon>Pseudomonadota</taxon>
        <taxon>Alphaproteobacteria</taxon>
        <taxon>Sphingomonadales</taxon>
        <taxon>Sphingomonadaceae</taxon>
        <taxon>Sphingomonas</taxon>
    </lineage>
</organism>
<sequence length="547" mass="59741">MRLGLAAALLAAAAMPAAAQEKDVAPSKQSAKTNAEAQKAAVEGAYANAPVDEREERSKGAVTVGGRKLGYTATAGTLTLRDLEGKPTASMFYTAYTLDGTKPGTKRPITFFYNGGPGSPTFWLHMGSFAPVRLQTGNPEFIRPAPYDFGPNPYTLLDKTDMVFLDAIGAGYSRPLGDMKPGAFYGVDEDADAFAKAILRYATKYGRWNSPKFIFGESYGTLRSGALAYQLQDRGMALNGVVLLSSIMNYGYRQPGLDQVYLNYLPSYAATAWYHNRLANRPADVATIVQQARDFAVGPYMSALAKGQNISDAERDQVAQRMSELIGLSPDFIRRANLRIDLPRFQKELLRGTRQTVGRFDSRYIGTDSDAAGERPETDVSSDAISGAFIATFTDYVTHQLGYKTDMPYRLSARDAAGWTWNWKHESPLRGAGPQNNPNTAIDLAAAMRANPYLQVLSMNGWYDMATPFFGTENDLGHMMLEPSQRGNLRFVYYPAGHMTYLNPEALVAMKRDLSDWYDRALAVARSDAPPARGAVSAAEAPGSSPN</sequence>
<feature type="compositionally biased region" description="Polar residues" evidence="1">
    <location>
        <begin position="27"/>
        <end position="36"/>
    </location>
</feature>
<keyword evidence="2" id="KW-0732">Signal</keyword>
<dbReference type="EMBL" id="JAHXZN010000007">
    <property type="protein sequence ID" value="MBW6532387.1"/>
    <property type="molecule type" value="Genomic_DNA"/>
</dbReference>
<evidence type="ECO:0000313" key="3">
    <source>
        <dbReference type="EMBL" id="MBW6532387.1"/>
    </source>
</evidence>
<protein>
    <submittedName>
        <fullName evidence="3">Peptidase S10</fullName>
    </submittedName>
</protein>
<dbReference type="Pfam" id="PF00450">
    <property type="entry name" value="Peptidase_S10"/>
    <property type="match status" value="1"/>
</dbReference>
<name>A0ABS7BS20_9SPHN</name>
<feature type="chain" id="PRO_5045168194" evidence="2">
    <location>
        <begin position="20"/>
        <end position="547"/>
    </location>
</feature>
<comment type="caution">
    <text evidence="3">The sequence shown here is derived from an EMBL/GenBank/DDBJ whole genome shotgun (WGS) entry which is preliminary data.</text>
</comment>
<feature type="region of interest" description="Disordered" evidence="1">
    <location>
        <begin position="528"/>
        <end position="547"/>
    </location>
</feature>